<evidence type="ECO:0000313" key="1">
    <source>
        <dbReference type="Proteomes" id="UP000189703"/>
    </source>
</evidence>
<dbReference type="GO" id="GO:0009579">
    <property type="term" value="C:thylakoid"/>
    <property type="evidence" value="ECO:0007669"/>
    <property type="project" value="InterPro"/>
</dbReference>
<accession>A0A1U7ZEA2</accession>
<protein>
    <submittedName>
        <fullName evidence="2">Protein CURVATURE THYLAKOID 1C, chloroplastic-like isoform X2</fullName>
    </submittedName>
</protein>
<dbReference type="InterPro" id="IPR033344">
    <property type="entry name" value="CURT1"/>
</dbReference>
<dbReference type="RefSeq" id="XP_010249679.1">
    <property type="nucleotide sequence ID" value="XM_010251377.2"/>
</dbReference>
<dbReference type="AlphaFoldDB" id="A0A1U7ZEA2"/>
<evidence type="ECO:0000313" key="2">
    <source>
        <dbReference type="RefSeq" id="XP_010249679.1"/>
    </source>
</evidence>
<dbReference type="PANTHER" id="PTHR33222">
    <property type="match status" value="1"/>
</dbReference>
<keyword evidence="1" id="KW-1185">Reference proteome</keyword>
<dbReference type="Proteomes" id="UP000189703">
    <property type="component" value="Unplaced"/>
</dbReference>
<dbReference type="GeneID" id="104592163"/>
<proteinExistence type="predicted"/>
<name>A0A1U7ZEA2_NELNU</name>
<sequence length="124" mass="13957">MASAITNLPPSFLFHGRKTLFRNVRNLPASAVREQKRHLKVVVKATGETPETSSSLSIVESVQDFWDKSEDRVALVGLGFAGAVVLWAIANLVMWFMYRYLLFKADREELFRVVNTSLSDILGL</sequence>
<organism evidence="1 2">
    <name type="scientific">Nelumbo nucifera</name>
    <name type="common">Sacred lotus</name>
    <dbReference type="NCBI Taxonomy" id="4432"/>
    <lineage>
        <taxon>Eukaryota</taxon>
        <taxon>Viridiplantae</taxon>
        <taxon>Streptophyta</taxon>
        <taxon>Embryophyta</taxon>
        <taxon>Tracheophyta</taxon>
        <taxon>Spermatophyta</taxon>
        <taxon>Magnoliopsida</taxon>
        <taxon>Proteales</taxon>
        <taxon>Nelumbonaceae</taxon>
        <taxon>Nelumbo</taxon>
    </lineage>
</organism>
<reference evidence="2" key="1">
    <citation type="submission" date="2025-08" db="UniProtKB">
        <authorList>
            <consortium name="RefSeq"/>
        </authorList>
    </citation>
    <scope>IDENTIFICATION</scope>
</reference>
<gene>
    <name evidence="2" type="primary">LOC104592163</name>
</gene>
<dbReference type="OrthoDB" id="2014299at2759"/>
<dbReference type="PANTHER" id="PTHR33222:SF3">
    <property type="entry name" value="PROTEIN CURVATURE THYLAKOID 1C, CHLOROPLASTIC"/>
    <property type="match status" value="1"/>
</dbReference>